<keyword evidence="3" id="KW-1185">Reference proteome</keyword>
<evidence type="ECO:0000256" key="1">
    <source>
        <dbReference type="SAM" id="MobiDB-lite"/>
    </source>
</evidence>
<dbReference type="Proteomes" id="UP001202827">
    <property type="component" value="Unassembled WGS sequence"/>
</dbReference>
<reference evidence="2 3" key="1">
    <citation type="submission" date="2022-04" db="EMBL/GenBank/DDBJ databases">
        <title>Rhizobium coralii sp. nov., isolated from coral Turbinaria peltata.</title>
        <authorList>
            <person name="Sun H."/>
        </authorList>
    </citation>
    <scope>NUCLEOTIDE SEQUENCE [LARGE SCALE GENOMIC DNA]</scope>
    <source>
        <strain evidence="2 3">NTR19</strain>
    </source>
</reference>
<proteinExistence type="predicted"/>
<feature type="region of interest" description="Disordered" evidence="1">
    <location>
        <begin position="1"/>
        <end position="78"/>
    </location>
</feature>
<dbReference type="InterPro" id="IPR021327">
    <property type="entry name" value="DUF2934"/>
</dbReference>
<evidence type="ECO:0000313" key="2">
    <source>
        <dbReference type="EMBL" id="MCK8782351.1"/>
    </source>
</evidence>
<comment type="caution">
    <text evidence="2">The sequence shown here is derived from an EMBL/GenBank/DDBJ whole genome shotgun (WGS) entry which is preliminary data.</text>
</comment>
<accession>A0ABT0IWT8</accession>
<feature type="compositionally biased region" description="Basic and acidic residues" evidence="1">
    <location>
        <begin position="32"/>
        <end position="65"/>
    </location>
</feature>
<sequence>MAIKENVEAATRIGDPVREGIEAGTQGGADEGSIRERAYAIWEEQGRPEGSHDAHWHQAQRELTDKQLSAGDPSPTGP</sequence>
<name>A0ABT0IWT8_9HYPH</name>
<protein>
    <submittedName>
        <fullName evidence="2">DUF2934 domain-containing protein</fullName>
    </submittedName>
</protein>
<dbReference type="Pfam" id="PF11154">
    <property type="entry name" value="DUF2934"/>
    <property type="match status" value="1"/>
</dbReference>
<dbReference type="EMBL" id="JALPRY010000027">
    <property type="protein sequence ID" value="MCK8782351.1"/>
    <property type="molecule type" value="Genomic_DNA"/>
</dbReference>
<organism evidence="2 3">
    <name type="scientific">Neorhizobium turbinariae</name>
    <dbReference type="NCBI Taxonomy" id="2937795"/>
    <lineage>
        <taxon>Bacteria</taxon>
        <taxon>Pseudomonadati</taxon>
        <taxon>Pseudomonadota</taxon>
        <taxon>Alphaproteobacteria</taxon>
        <taxon>Hyphomicrobiales</taxon>
        <taxon>Rhizobiaceae</taxon>
        <taxon>Rhizobium/Agrobacterium group</taxon>
        <taxon>Neorhizobium</taxon>
    </lineage>
</organism>
<gene>
    <name evidence="2" type="ORF">M0654_20445</name>
</gene>
<evidence type="ECO:0000313" key="3">
    <source>
        <dbReference type="Proteomes" id="UP001202827"/>
    </source>
</evidence>
<dbReference type="RefSeq" id="WP_248684660.1">
    <property type="nucleotide sequence ID" value="NZ_JALPRY010000027.1"/>
</dbReference>